<feature type="domain" description="ATP-grasp" evidence="5">
    <location>
        <begin position="115"/>
        <end position="324"/>
    </location>
</feature>
<evidence type="ECO:0000259" key="5">
    <source>
        <dbReference type="PROSITE" id="PS50975"/>
    </source>
</evidence>
<evidence type="ECO:0000256" key="4">
    <source>
        <dbReference type="PROSITE-ProRule" id="PRU00409"/>
    </source>
</evidence>
<evidence type="ECO:0000313" key="7">
    <source>
        <dbReference type="Proteomes" id="UP000662200"/>
    </source>
</evidence>
<sequence>MSILVLHKKNASRRRHLARTREYARAHGLRVLLVMKDPDWEVEYADRVATADTSSIEETLAAVRTLVAREDAPISAVVTFSEAPVPSVARVAAEYGLPGVSERTARLARDKWAMREALAAAGAPQPRYGLARTVAEAAQVAARVGFPLIVKPILGTGSNHVRSVADQAELDRLFDTFREGAWADFRYDPLHREAHEAYGGALLLEEFVPGAEICVESLVHDGVSRTVAIHDKPLPTGPTFEEVYACTPTRLPAATVAAVDEATAAVHRALGIATGATHVEFRLRGDDRPVVLEAAARMGGGPIYRSVELSTGVDLVAASLDLATGRAPRITPRERASAVGFWNIFPERAGTLTRVAGLDEIRADPRVDEVEIYREPGEELAVPPRTFQGHGHLIFVVDGTDELDAAFDEMTTTLRLETA</sequence>
<reference evidence="6" key="2">
    <citation type="submission" date="2020-09" db="EMBL/GenBank/DDBJ databases">
        <authorList>
            <person name="Sun Q."/>
            <person name="Ohkuma M."/>
        </authorList>
    </citation>
    <scope>NUCLEOTIDE SEQUENCE</scope>
    <source>
        <strain evidence="6">JCM 3091</strain>
    </source>
</reference>
<dbReference type="InterPro" id="IPR040570">
    <property type="entry name" value="LAL_C2"/>
</dbReference>
<dbReference type="PROSITE" id="PS50975">
    <property type="entry name" value="ATP_GRASP"/>
    <property type="match status" value="1"/>
</dbReference>
<dbReference type="InterPro" id="IPR011761">
    <property type="entry name" value="ATP-grasp"/>
</dbReference>
<keyword evidence="2 4" id="KW-0547">Nucleotide-binding</keyword>
<dbReference type="PANTHER" id="PTHR43585">
    <property type="entry name" value="FUMIPYRROLE BIOSYNTHESIS PROTEIN C"/>
    <property type="match status" value="1"/>
</dbReference>
<protein>
    <recommendedName>
        <fullName evidence="5">ATP-grasp domain-containing protein</fullName>
    </recommendedName>
</protein>
<dbReference type="Gene3D" id="3.40.50.20">
    <property type="match status" value="1"/>
</dbReference>
<dbReference type="Proteomes" id="UP000662200">
    <property type="component" value="Unassembled WGS sequence"/>
</dbReference>
<evidence type="ECO:0000256" key="3">
    <source>
        <dbReference type="ARBA" id="ARBA00022840"/>
    </source>
</evidence>
<dbReference type="RefSeq" id="WP_189113293.1">
    <property type="nucleotide sequence ID" value="NZ_BMQC01000003.1"/>
</dbReference>
<evidence type="ECO:0000313" key="6">
    <source>
        <dbReference type="EMBL" id="GGK22149.1"/>
    </source>
</evidence>
<dbReference type="Gene3D" id="3.30.470.20">
    <property type="entry name" value="ATP-grasp fold, B domain"/>
    <property type="match status" value="1"/>
</dbReference>
<dbReference type="InterPro" id="IPR052032">
    <property type="entry name" value="ATP-dep_AA_Ligase"/>
</dbReference>
<name>A0A8J3BRB3_9ACTN</name>
<dbReference type="PANTHER" id="PTHR43585:SF2">
    <property type="entry name" value="ATP-GRASP ENZYME FSQD"/>
    <property type="match status" value="1"/>
</dbReference>
<gene>
    <name evidence="6" type="ORF">GCM10010124_13280</name>
</gene>
<evidence type="ECO:0000256" key="1">
    <source>
        <dbReference type="ARBA" id="ARBA00022598"/>
    </source>
</evidence>
<reference evidence="6" key="1">
    <citation type="journal article" date="2014" name="Int. J. Syst. Evol. Microbiol.">
        <title>Complete genome sequence of Corynebacterium casei LMG S-19264T (=DSM 44701T), isolated from a smear-ripened cheese.</title>
        <authorList>
            <consortium name="US DOE Joint Genome Institute (JGI-PGF)"/>
            <person name="Walter F."/>
            <person name="Albersmeier A."/>
            <person name="Kalinowski J."/>
            <person name="Ruckert C."/>
        </authorList>
    </citation>
    <scope>NUCLEOTIDE SEQUENCE</scope>
    <source>
        <strain evidence="6">JCM 3091</strain>
    </source>
</reference>
<accession>A0A8J3BRB3</accession>
<dbReference type="Pfam" id="PF18130">
    <property type="entry name" value="ATPgrasp_N"/>
    <property type="match status" value="1"/>
</dbReference>
<keyword evidence="7" id="KW-1185">Reference proteome</keyword>
<dbReference type="GO" id="GO:0046872">
    <property type="term" value="F:metal ion binding"/>
    <property type="evidence" value="ECO:0007669"/>
    <property type="project" value="InterPro"/>
</dbReference>
<dbReference type="EMBL" id="BMQC01000003">
    <property type="protein sequence ID" value="GGK22149.1"/>
    <property type="molecule type" value="Genomic_DNA"/>
</dbReference>
<dbReference type="Pfam" id="PF18603">
    <property type="entry name" value="LAL_C2"/>
    <property type="match status" value="1"/>
</dbReference>
<dbReference type="AlphaFoldDB" id="A0A8J3BRB3"/>
<dbReference type="InterPro" id="IPR041472">
    <property type="entry name" value="BL00235/CARNS1_N"/>
</dbReference>
<organism evidence="6 7">
    <name type="scientific">Pilimelia terevasa</name>
    <dbReference type="NCBI Taxonomy" id="53372"/>
    <lineage>
        <taxon>Bacteria</taxon>
        <taxon>Bacillati</taxon>
        <taxon>Actinomycetota</taxon>
        <taxon>Actinomycetes</taxon>
        <taxon>Micromonosporales</taxon>
        <taxon>Micromonosporaceae</taxon>
        <taxon>Pilimelia</taxon>
    </lineage>
</organism>
<dbReference type="SUPFAM" id="SSF56059">
    <property type="entry name" value="Glutathione synthetase ATP-binding domain-like"/>
    <property type="match status" value="1"/>
</dbReference>
<dbReference type="Pfam" id="PF13535">
    <property type="entry name" value="ATP-grasp_4"/>
    <property type="match status" value="1"/>
</dbReference>
<keyword evidence="1" id="KW-0436">Ligase</keyword>
<comment type="caution">
    <text evidence="6">The sequence shown here is derived from an EMBL/GenBank/DDBJ whole genome shotgun (WGS) entry which is preliminary data.</text>
</comment>
<dbReference type="GO" id="GO:0016874">
    <property type="term" value="F:ligase activity"/>
    <property type="evidence" value="ECO:0007669"/>
    <property type="project" value="UniProtKB-KW"/>
</dbReference>
<proteinExistence type="predicted"/>
<dbReference type="GO" id="GO:0005524">
    <property type="term" value="F:ATP binding"/>
    <property type="evidence" value="ECO:0007669"/>
    <property type="project" value="UniProtKB-UniRule"/>
</dbReference>
<evidence type="ECO:0000256" key="2">
    <source>
        <dbReference type="ARBA" id="ARBA00022741"/>
    </source>
</evidence>
<keyword evidence="3 4" id="KW-0067">ATP-binding</keyword>